<feature type="region of interest" description="Disordered" evidence="1">
    <location>
        <begin position="221"/>
        <end position="258"/>
    </location>
</feature>
<sequence>MPAIFQPKAGRDRDGVLEDSAHGWVTKFLTERQVEEPSGPLPPVSPVPPGSQVQCSGWGCLSEAQQAGVLVTIVVVFLSLFLGLIFFVRSKKKQDSWVDGDLILVRTRRRPRPRSQAASLNSQHSRFFFRHEGLTGTQQPPQLLIAHPTILHIPPPPPLPVPVPLPMPMPMPFRPPQPIYPYPMAYQANRANQYHPMRAQAFGNSQEPSAVPAFPINAQYQQQPQSYPQAQQHPHYQWNQGPGLQQSEQRSQQPPRRRPSLARRLFSLFNNPVGRASTIASSDSDSTRAPSIRSSHHSRTSATSVATPPSPEKQMKRTATHGADAMRPLEVSPAVATVQSDDYVTPTTMQDALSVPSNSTGKVQYESRGKAVTTESPVKKQVQAERDNTKKCPTSIPIREDTETAGTHPSRPVVKPLKRSDLSTTVIGVELTRHSALKNGNKAAAGARLGSTKNDQKLSAKEDSVHVDFESSRTVTSPMAAEASASKGKEEQQQGRAVDKRSPQESAVREVRRDHPDVLGTTIHSAEALKKPVPDPQSSPVKTLEKKHDQSSSPNQHLRRLSSRTGELRVDVSYSDVTETSDSLSDDSPPPSPPRPIHQGGGYGERLSTVFLTRTGSEEERLMHENGFPWNEYGTRFGPYEVSCTSDSDLGTG</sequence>
<feature type="compositionally biased region" description="Polar residues" evidence="1">
    <location>
        <begin position="351"/>
        <end position="362"/>
    </location>
</feature>
<proteinExistence type="predicted"/>
<dbReference type="OrthoDB" id="4850234at2759"/>
<keyword evidence="2" id="KW-0472">Membrane</keyword>
<organism evidence="3 4">
    <name type="scientific">Colletotrichum simmondsii</name>
    <dbReference type="NCBI Taxonomy" id="703756"/>
    <lineage>
        <taxon>Eukaryota</taxon>
        <taxon>Fungi</taxon>
        <taxon>Dikarya</taxon>
        <taxon>Ascomycota</taxon>
        <taxon>Pezizomycotina</taxon>
        <taxon>Sordariomycetes</taxon>
        <taxon>Hypocreomycetidae</taxon>
        <taxon>Glomerellales</taxon>
        <taxon>Glomerellaceae</taxon>
        <taxon>Colletotrichum</taxon>
        <taxon>Colletotrichum acutatum species complex</taxon>
    </lineage>
</organism>
<feature type="compositionally biased region" description="Low complexity" evidence="1">
    <location>
        <begin position="275"/>
        <end position="293"/>
    </location>
</feature>
<accession>A0A135SJ61</accession>
<evidence type="ECO:0000256" key="1">
    <source>
        <dbReference type="SAM" id="MobiDB-lite"/>
    </source>
</evidence>
<feature type="region of interest" description="Disordered" evidence="1">
    <location>
        <begin position="442"/>
        <end position="606"/>
    </location>
</feature>
<keyword evidence="2" id="KW-1133">Transmembrane helix</keyword>
<evidence type="ECO:0000313" key="3">
    <source>
        <dbReference type="EMBL" id="KXH35921.1"/>
    </source>
</evidence>
<dbReference type="AlphaFoldDB" id="A0A135SJ61"/>
<protein>
    <submittedName>
        <fullName evidence="3">Uncharacterized protein</fullName>
    </submittedName>
</protein>
<feature type="compositionally biased region" description="Basic and acidic residues" evidence="1">
    <location>
        <begin position="487"/>
        <end position="517"/>
    </location>
</feature>
<name>A0A135SJ61_9PEZI</name>
<dbReference type="Proteomes" id="UP000070328">
    <property type="component" value="Unassembled WGS sequence"/>
</dbReference>
<evidence type="ECO:0000256" key="2">
    <source>
        <dbReference type="SAM" id="Phobius"/>
    </source>
</evidence>
<feature type="compositionally biased region" description="Basic and acidic residues" evidence="1">
    <location>
        <begin position="454"/>
        <end position="471"/>
    </location>
</feature>
<comment type="caution">
    <text evidence="3">The sequence shown here is derived from an EMBL/GenBank/DDBJ whole genome shotgun (WGS) entry which is preliminary data.</text>
</comment>
<feature type="transmembrane region" description="Helical" evidence="2">
    <location>
        <begin position="67"/>
        <end position="88"/>
    </location>
</feature>
<evidence type="ECO:0000313" key="4">
    <source>
        <dbReference type="Proteomes" id="UP000070328"/>
    </source>
</evidence>
<feature type="region of interest" description="Disordered" evidence="1">
    <location>
        <begin position="275"/>
        <end position="328"/>
    </location>
</feature>
<dbReference type="EMBL" id="JFBX01000554">
    <property type="protein sequence ID" value="KXH35921.1"/>
    <property type="molecule type" value="Genomic_DNA"/>
</dbReference>
<keyword evidence="4" id="KW-1185">Reference proteome</keyword>
<gene>
    <name evidence="3" type="ORF">CSIM01_00635</name>
</gene>
<feature type="compositionally biased region" description="Low complexity" evidence="1">
    <location>
        <begin position="221"/>
        <end position="254"/>
    </location>
</feature>
<feature type="region of interest" description="Disordered" evidence="1">
    <location>
        <begin position="351"/>
        <end position="415"/>
    </location>
</feature>
<keyword evidence="2" id="KW-0812">Transmembrane</keyword>
<reference evidence="3 4" key="1">
    <citation type="submission" date="2014-02" db="EMBL/GenBank/DDBJ databases">
        <title>The genome sequence of Colletotrichum simmondsii CBS122122.</title>
        <authorList>
            <person name="Baroncelli R."/>
            <person name="Thon M.R."/>
        </authorList>
    </citation>
    <scope>NUCLEOTIDE SEQUENCE [LARGE SCALE GENOMIC DNA]</scope>
    <source>
        <strain evidence="3 4">CBS122122</strain>
    </source>
</reference>